<dbReference type="RefSeq" id="WP_073063641.1">
    <property type="nucleotide sequence ID" value="NZ_FQWT01000003.1"/>
</dbReference>
<protein>
    <submittedName>
        <fullName evidence="1">Uncharacterized protein</fullName>
    </submittedName>
</protein>
<accession>A0A1M5SBW4</accession>
<name>A0A1M5SBW4_9FLAO</name>
<dbReference type="STRING" id="421058.SAMN05421866_2710"/>
<dbReference type="Proteomes" id="UP000184047">
    <property type="component" value="Unassembled WGS sequence"/>
</dbReference>
<keyword evidence="2" id="KW-1185">Reference proteome</keyword>
<evidence type="ECO:0000313" key="1">
    <source>
        <dbReference type="EMBL" id="SHH36014.1"/>
    </source>
</evidence>
<evidence type="ECO:0000313" key="2">
    <source>
        <dbReference type="Proteomes" id="UP000184047"/>
    </source>
</evidence>
<organism evidence="1 2">
    <name type="scientific">Chryseobacterium oranimense</name>
    <dbReference type="NCBI Taxonomy" id="421058"/>
    <lineage>
        <taxon>Bacteria</taxon>
        <taxon>Pseudomonadati</taxon>
        <taxon>Bacteroidota</taxon>
        <taxon>Flavobacteriia</taxon>
        <taxon>Flavobacteriales</taxon>
        <taxon>Weeksellaceae</taxon>
        <taxon>Chryseobacterium group</taxon>
        <taxon>Chryseobacterium</taxon>
    </lineage>
</organism>
<reference evidence="2" key="1">
    <citation type="submission" date="2016-11" db="EMBL/GenBank/DDBJ databases">
        <authorList>
            <person name="Varghese N."/>
            <person name="Submissions S."/>
        </authorList>
    </citation>
    <scope>NUCLEOTIDE SEQUENCE [LARGE SCALE GENOMIC DNA]</scope>
    <source>
        <strain evidence="2">DSM 19055</strain>
    </source>
</reference>
<sequence>MKTKEEIFNLIKKTVNLSEEINDYQMRLSNGRFERENLIGIYKIRKGIATRQENFKLAEQMSLLLIGLEDYTGILLKGANIYGKNYFGMYYLSEDWEKVIGYLESEIDEDKFNKLI</sequence>
<dbReference type="EMBL" id="FQWT01000003">
    <property type="protein sequence ID" value="SHH36014.1"/>
    <property type="molecule type" value="Genomic_DNA"/>
</dbReference>
<gene>
    <name evidence="1" type="ORF">SAMN05421866_2710</name>
</gene>
<proteinExistence type="predicted"/>
<dbReference type="AlphaFoldDB" id="A0A1M5SBW4"/>
<dbReference type="OrthoDB" id="1272455at2"/>